<dbReference type="Proteomes" id="UP000075884">
    <property type="component" value="Unassembled WGS sequence"/>
</dbReference>
<protein>
    <submittedName>
        <fullName evidence="2">Uncharacterized protein</fullName>
    </submittedName>
</protein>
<reference evidence="2" key="2">
    <citation type="submission" date="2020-05" db="UniProtKB">
        <authorList>
            <consortium name="EnsemblMetazoa"/>
        </authorList>
    </citation>
    <scope>IDENTIFICATION</scope>
    <source>
        <strain evidence="2">WRAIR2</strain>
    </source>
</reference>
<feature type="region of interest" description="Disordered" evidence="1">
    <location>
        <begin position="29"/>
        <end position="49"/>
    </location>
</feature>
<dbReference type="EnsemblMetazoa" id="ADIR014072-RA">
    <property type="protein sequence ID" value="ADIR014072-PA"/>
    <property type="gene ID" value="ADIR014072"/>
</dbReference>
<sequence length="49" mass="5563">MSLPPPRTGRKKFRSPRELERAVCMPCLYGSPDQPEGPFSPLKFKTQIS</sequence>
<dbReference type="VEuPathDB" id="VectorBase:ADIR014072"/>
<name>A0A182NVY0_9DIPT</name>
<accession>A0A182NVY0</accession>
<evidence type="ECO:0000313" key="3">
    <source>
        <dbReference type="Proteomes" id="UP000075884"/>
    </source>
</evidence>
<evidence type="ECO:0000256" key="1">
    <source>
        <dbReference type="SAM" id="MobiDB-lite"/>
    </source>
</evidence>
<evidence type="ECO:0000313" key="2">
    <source>
        <dbReference type="EnsemblMetazoa" id="ADIR014072-PA"/>
    </source>
</evidence>
<keyword evidence="3" id="KW-1185">Reference proteome</keyword>
<proteinExistence type="predicted"/>
<reference evidence="3" key="1">
    <citation type="submission" date="2013-03" db="EMBL/GenBank/DDBJ databases">
        <title>The Genome Sequence of Anopheles dirus WRAIR2.</title>
        <authorList>
            <consortium name="The Broad Institute Genomics Platform"/>
            <person name="Neafsey D.E."/>
            <person name="Walton C."/>
            <person name="Walker B."/>
            <person name="Young S.K."/>
            <person name="Zeng Q."/>
            <person name="Gargeya S."/>
            <person name="Fitzgerald M."/>
            <person name="Haas B."/>
            <person name="Abouelleil A."/>
            <person name="Allen A.W."/>
            <person name="Alvarado L."/>
            <person name="Arachchi H.M."/>
            <person name="Berlin A.M."/>
            <person name="Chapman S.B."/>
            <person name="Gainer-Dewar J."/>
            <person name="Goldberg J."/>
            <person name="Griggs A."/>
            <person name="Gujja S."/>
            <person name="Hansen M."/>
            <person name="Howarth C."/>
            <person name="Imamovic A."/>
            <person name="Ireland A."/>
            <person name="Larimer J."/>
            <person name="McCowan C."/>
            <person name="Murphy C."/>
            <person name="Pearson M."/>
            <person name="Poon T.W."/>
            <person name="Priest M."/>
            <person name="Roberts A."/>
            <person name="Saif S."/>
            <person name="Shea T."/>
            <person name="Sisk P."/>
            <person name="Sykes S."/>
            <person name="Wortman J."/>
            <person name="Nusbaum C."/>
            <person name="Birren B."/>
        </authorList>
    </citation>
    <scope>NUCLEOTIDE SEQUENCE [LARGE SCALE GENOMIC DNA]</scope>
    <source>
        <strain evidence="3">WRAIR2</strain>
    </source>
</reference>
<organism evidence="2 3">
    <name type="scientific">Anopheles dirus</name>
    <dbReference type="NCBI Taxonomy" id="7168"/>
    <lineage>
        <taxon>Eukaryota</taxon>
        <taxon>Metazoa</taxon>
        <taxon>Ecdysozoa</taxon>
        <taxon>Arthropoda</taxon>
        <taxon>Hexapoda</taxon>
        <taxon>Insecta</taxon>
        <taxon>Pterygota</taxon>
        <taxon>Neoptera</taxon>
        <taxon>Endopterygota</taxon>
        <taxon>Diptera</taxon>
        <taxon>Nematocera</taxon>
        <taxon>Culicoidea</taxon>
        <taxon>Culicidae</taxon>
        <taxon>Anophelinae</taxon>
        <taxon>Anopheles</taxon>
    </lineage>
</organism>
<dbReference type="AlphaFoldDB" id="A0A182NVY0"/>